<evidence type="ECO:0008006" key="4">
    <source>
        <dbReference type="Google" id="ProtNLM"/>
    </source>
</evidence>
<dbReference type="RefSeq" id="WP_093795545.1">
    <property type="nucleotide sequence ID" value="NZ_CP155571.1"/>
</dbReference>
<keyword evidence="3" id="KW-1185">Reference proteome</keyword>
<proteinExistence type="predicted"/>
<organism evidence="2 3">
    <name type="scientific">Sporomusa acidovorans (strain ATCC 49682 / DSM 3132 / Mol)</name>
    <dbReference type="NCBI Taxonomy" id="1123286"/>
    <lineage>
        <taxon>Bacteria</taxon>
        <taxon>Bacillati</taxon>
        <taxon>Bacillota</taxon>
        <taxon>Negativicutes</taxon>
        <taxon>Selenomonadales</taxon>
        <taxon>Sporomusaceae</taxon>
        <taxon>Sporomusa</taxon>
    </lineage>
</organism>
<feature type="signal peptide" evidence="1">
    <location>
        <begin position="1"/>
        <end position="23"/>
    </location>
</feature>
<name>A0ABZ3J1N9_SPOA4</name>
<sequence>MKKKLLICVGAMFLVSIVNQVFAADNEIKVEGVWGNRYIHTKDKSLEDGGTMVNLTITKKLSDKYKIVTESEVHRPLKDSLPFATSRDGKMHSWAWPFLQANIEGNFDGTIVKLGRFTYTPAYKLVHDNKQQVSGGLVSFGKIVRTTIVVGKNDPFWPGTSSNSTMPGADGLMQRSAYQSIDVVIPASEITNIRAAYQKGTVPLPKEALPTVNPRINFKEFGFDTKVVKNLGLEAALIRSSAAADGHGSYAKLIYKGANPGIAQSFDIYTTYHKLEANSIIGNDIPMLADYKGVRVGTHYVIWKGSLLEVFYDKQKTVKTNAKADMFMAKLDFFF</sequence>
<evidence type="ECO:0000313" key="3">
    <source>
        <dbReference type="Proteomes" id="UP000216052"/>
    </source>
</evidence>
<gene>
    <name evidence="2" type="ORF">SPACI_023030</name>
</gene>
<evidence type="ECO:0000256" key="1">
    <source>
        <dbReference type="SAM" id="SignalP"/>
    </source>
</evidence>
<reference evidence="2" key="1">
    <citation type="submission" date="2024-05" db="EMBL/GenBank/DDBJ databases">
        <title>Isolation and characterization of Sporomusa carbonis sp. nov., a carboxydotrophic hydrogenogen in the genus of Sporomusa isolated from a charcoal burning pile.</title>
        <authorList>
            <person name="Boeer T."/>
            <person name="Rosenbaum F."/>
            <person name="Eysell L."/>
            <person name="Mueller V."/>
            <person name="Daniel R."/>
            <person name="Poehlein A."/>
        </authorList>
    </citation>
    <scope>NUCLEOTIDE SEQUENCE [LARGE SCALE GENOMIC DNA]</scope>
    <source>
        <strain evidence="2">DSM 3132</strain>
    </source>
</reference>
<protein>
    <recommendedName>
        <fullName evidence="4">Phosphate-selective porin O and P</fullName>
    </recommendedName>
</protein>
<accession>A0ABZ3J1N9</accession>
<keyword evidence="1" id="KW-0732">Signal</keyword>
<evidence type="ECO:0000313" key="2">
    <source>
        <dbReference type="EMBL" id="XFO72257.1"/>
    </source>
</evidence>
<dbReference type="Proteomes" id="UP000216052">
    <property type="component" value="Chromosome"/>
</dbReference>
<dbReference type="EMBL" id="CP155571">
    <property type="protein sequence ID" value="XFO72257.1"/>
    <property type="molecule type" value="Genomic_DNA"/>
</dbReference>
<feature type="chain" id="PRO_5045388939" description="Phosphate-selective porin O and P" evidence="1">
    <location>
        <begin position="24"/>
        <end position="335"/>
    </location>
</feature>